<dbReference type="Proteomes" id="UP001165366">
    <property type="component" value="Unassembled WGS sequence"/>
</dbReference>
<evidence type="ECO:0000313" key="3">
    <source>
        <dbReference type="Proteomes" id="UP001165366"/>
    </source>
</evidence>
<feature type="chain" id="PRO_5047370821" description="Lipoprotein" evidence="1">
    <location>
        <begin position="29"/>
        <end position="210"/>
    </location>
</feature>
<proteinExistence type="predicted"/>
<evidence type="ECO:0000313" key="2">
    <source>
        <dbReference type="EMBL" id="MCG2589571.1"/>
    </source>
</evidence>
<comment type="caution">
    <text evidence="2">The sequence shown here is derived from an EMBL/GenBank/DDBJ whole genome shotgun (WGS) entry which is preliminary data.</text>
</comment>
<keyword evidence="1" id="KW-0732">Signal</keyword>
<evidence type="ECO:0008006" key="4">
    <source>
        <dbReference type="Google" id="ProtNLM"/>
    </source>
</evidence>
<reference evidence="2" key="2">
    <citation type="submission" date="2024-05" db="EMBL/GenBank/DDBJ databases">
        <title>Rhodohalobacter halophilus gen. nov., sp. nov., a moderately halophilic member of the family Balneolaceae.</title>
        <authorList>
            <person name="Xia J."/>
        </authorList>
    </citation>
    <scope>NUCLEOTIDE SEQUENCE</scope>
    <source>
        <strain evidence="2">WB101</strain>
    </source>
</reference>
<gene>
    <name evidence="2" type="ORF">L6773_13410</name>
</gene>
<sequence>MKVLQKKVLHWSLCILLAVPLVTMTGCSEDNVFNADTNDTVVSTEAAQMLGRTEEGVVAPFKADFFTIDAALEGADPCDGSLYDLPVPTAQEGYGQGTHLGRFTTRMTFCVEVIDWANLTAPYNNLEATFIAANGDELWTTIPAPGGLIIPSDRPGCRIEFHDPFEIVGGTGRFEGAGGSGRLDTYQCHDGTRYVNEHYWYGTLILPRAK</sequence>
<reference evidence="2" key="1">
    <citation type="submission" date="2022-01" db="EMBL/GenBank/DDBJ databases">
        <authorList>
            <person name="Wang Y."/>
        </authorList>
    </citation>
    <scope>NUCLEOTIDE SEQUENCE</scope>
    <source>
        <strain evidence="2">WB101</strain>
    </source>
</reference>
<protein>
    <recommendedName>
        <fullName evidence="4">Lipoprotein</fullName>
    </recommendedName>
</protein>
<accession>A0ABS9KFE0</accession>
<dbReference type="PROSITE" id="PS51257">
    <property type="entry name" value="PROKAR_LIPOPROTEIN"/>
    <property type="match status" value="1"/>
</dbReference>
<dbReference type="RefSeq" id="WP_237854931.1">
    <property type="nucleotide sequence ID" value="NZ_JAKLWS010000017.1"/>
</dbReference>
<name>A0ABS9KFE0_9BACT</name>
<dbReference type="EMBL" id="JAKLWS010000017">
    <property type="protein sequence ID" value="MCG2589571.1"/>
    <property type="molecule type" value="Genomic_DNA"/>
</dbReference>
<feature type="signal peptide" evidence="1">
    <location>
        <begin position="1"/>
        <end position="28"/>
    </location>
</feature>
<keyword evidence="3" id="KW-1185">Reference proteome</keyword>
<evidence type="ECO:0000256" key="1">
    <source>
        <dbReference type="SAM" id="SignalP"/>
    </source>
</evidence>
<organism evidence="2 3">
    <name type="scientific">Rhodohalobacter sulfatireducens</name>
    <dbReference type="NCBI Taxonomy" id="2911366"/>
    <lineage>
        <taxon>Bacteria</taxon>
        <taxon>Pseudomonadati</taxon>
        <taxon>Balneolota</taxon>
        <taxon>Balneolia</taxon>
        <taxon>Balneolales</taxon>
        <taxon>Balneolaceae</taxon>
        <taxon>Rhodohalobacter</taxon>
    </lineage>
</organism>